<reference evidence="1 2" key="1">
    <citation type="submission" date="2018-07" db="EMBL/GenBank/DDBJ databases">
        <title>Thalassococcus profundi sp. nov., a marine bacterium isolated from deep seawater of Okinawa Trough.</title>
        <authorList>
            <person name="Yu M."/>
        </authorList>
    </citation>
    <scope>NUCLEOTIDE SEQUENCE [LARGE SCALE GENOMIC DNA]</scope>
    <source>
        <strain evidence="1 2">WRAS1</strain>
    </source>
</reference>
<dbReference type="AlphaFoldDB" id="A0A369TLI0"/>
<dbReference type="RefSeq" id="WP_114511110.1">
    <property type="nucleotide sequence ID" value="NZ_QPMK01000007.1"/>
</dbReference>
<accession>A0A369TLI0</accession>
<dbReference type="OrthoDB" id="7204167at2"/>
<comment type="caution">
    <text evidence="1">The sequence shown here is derived from an EMBL/GenBank/DDBJ whole genome shotgun (WGS) entry which is preliminary data.</text>
</comment>
<name>A0A369TLI0_9RHOB</name>
<dbReference type="SUPFAM" id="SSF54637">
    <property type="entry name" value="Thioesterase/thiol ester dehydrase-isomerase"/>
    <property type="match status" value="1"/>
</dbReference>
<dbReference type="InterPro" id="IPR029069">
    <property type="entry name" value="HotDog_dom_sf"/>
</dbReference>
<organism evidence="1 2">
    <name type="scientific">Thalassococcus profundi</name>
    <dbReference type="NCBI Taxonomy" id="2282382"/>
    <lineage>
        <taxon>Bacteria</taxon>
        <taxon>Pseudomonadati</taxon>
        <taxon>Pseudomonadota</taxon>
        <taxon>Alphaproteobacteria</taxon>
        <taxon>Rhodobacterales</taxon>
        <taxon>Roseobacteraceae</taxon>
        <taxon>Thalassococcus</taxon>
    </lineage>
</organism>
<gene>
    <name evidence="1" type="ORF">DU478_11485</name>
</gene>
<dbReference type="CDD" id="cd00586">
    <property type="entry name" value="4HBT"/>
    <property type="match status" value="1"/>
</dbReference>
<proteinExistence type="predicted"/>
<dbReference type="EMBL" id="QPMK01000007">
    <property type="protein sequence ID" value="RDD66118.1"/>
    <property type="molecule type" value="Genomic_DNA"/>
</dbReference>
<dbReference type="Pfam" id="PF13279">
    <property type="entry name" value="4HBT_2"/>
    <property type="match status" value="1"/>
</dbReference>
<evidence type="ECO:0000313" key="2">
    <source>
        <dbReference type="Proteomes" id="UP000253977"/>
    </source>
</evidence>
<keyword evidence="2" id="KW-1185">Reference proteome</keyword>
<evidence type="ECO:0000313" key="1">
    <source>
        <dbReference type="EMBL" id="RDD66118.1"/>
    </source>
</evidence>
<protein>
    <submittedName>
        <fullName evidence="1">Acyl-CoA thioesterase</fullName>
    </submittedName>
</protein>
<sequence>MAIYAQRSTVMFQHCDPAGIVFYPRYFEMVNVVVEQFFDEVVGWSFGQMHVTERMGVPMGRIAAEFHAPSRLDDRLDWTLVTGRVGRASAEVVIAASCKGEARMTVRGTLVMVALDEMAARPWPDRVRAVLKDYAEEQA</sequence>
<dbReference type="Proteomes" id="UP000253977">
    <property type="component" value="Unassembled WGS sequence"/>
</dbReference>
<dbReference type="Gene3D" id="3.10.129.10">
    <property type="entry name" value="Hotdog Thioesterase"/>
    <property type="match status" value="1"/>
</dbReference>